<evidence type="ECO:0000256" key="2">
    <source>
        <dbReference type="ARBA" id="ARBA00022723"/>
    </source>
</evidence>
<dbReference type="PANTHER" id="PTHR34615">
    <property type="entry name" value="PX DOMAIN-CONTAINING PROTEIN"/>
    <property type="match status" value="1"/>
</dbReference>
<feature type="non-terminal residue" evidence="4">
    <location>
        <position position="1"/>
    </location>
</feature>
<proteinExistence type="predicted"/>
<comment type="caution">
    <text evidence="4">The sequence shown here is derived from an EMBL/GenBank/DDBJ whole genome shotgun (WGS) entry which is preliminary data.</text>
</comment>
<evidence type="ECO:0000313" key="4">
    <source>
        <dbReference type="EMBL" id="CAH3123933.1"/>
    </source>
</evidence>
<comment type="cofactor">
    <cofactor evidence="1">
        <name>a divalent metal cation</name>
        <dbReference type="ChEBI" id="CHEBI:60240"/>
    </cofactor>
</comment>
<evidence type="ECO:0000313" key="5">
    <source>
        <dbReference type="Proteomes" id="UP001159428"/>
    </source>
</evidence>
<reference evidence="4 5" key="1">
    <citation type="submission" date="2022-05" db="EMBL/GenBank/DDBJ databases">
        <authorList>
            <consortium name="Genoscope - CEA"/>
            <person name="William W."/>
        </authorList>
    </citation>
    <scope>NUCLEOTIDE SEQUENCE [LARGE SCALE GENOMIC DNA]</scope>
</reference>
<gene>
    <name evidence="4" type="ORF">PMEA_00011602</name>
</gene>
<dbReference type="Proteomes" id="UP001159428">
    <property type="component" value="Unassembled WGS sequence"/>
</dbReference>
<sequence>IFVIAYAEGLLTDEEFMFLYETNQPVNLKLPYYEYEEFNFDENISEAECKAEFRFERGDIERLADVIQLPPTFTCPQGSVCDRIEGLCILLRRLAYPCRYSDMVSRFAKPVPVLPGEHERLVYNGHKRVHALKFQAVALPNGLIGHLFGPVEGKKHDAAMLADSNFLTALEHNAVSPTGQQMCIYGDLVYPSRVNLMAPFRRAALTAQMEACNDSMSNVRTSVEWLFGDIVEYFKFMDFKKNHEIGLSSIGKLYV</sequence>
<dbReference type="GO" id="GO:0046872">
    <property type="term" value="F:metal ion binding"/>
    <property type="evidence" value="ECO:0007669"/>
    <property type="project" value="UniProtKB-KW"/>
</dbReference>
<accession>A0AAU9WSB8</accession>
<name>A0AAU9WSB8_9CNID</name>
<feature type="domain" description="DDE Tnp4" evidence="3">
    <location>
        <begin position="117"/>
        <end position="240"/>
    </location>
</feature>
<evidence type="ECO:0000259" key="3">
    <source>
        <dbReference type="Pfam" id="PF13359"/>
    </source>
</evidence>
<protein>
    <recommendedName>
        <fullName evidence="3">DDE Tnp4 domain-containing protein</fullName>
    </recommendedName>
</protein>
<keyword evidence="2" id="KW-0479">Metal-binding</keyword>
<dbReference type="InterPro" id="IPR027806">
    <property type="entry name" value="HARBI1_dom"/>
</dbReference>
<keyword evidence="5" id="KW-1185">Reference proteome</keyword>
<organism evidence="4 5">
    <name type="scientific">Pocillopora meandrina</name>
    <dbReference type="NCBI Taxonomy" id="46732"/>
    <lineage>
        <taxon>Eukaryota</taxon>
        <taxon>Metazoa</taxon>
        <taxon>Cnidaria</taxon>
        <taxon>Anthozoa</taxon>
        <taxon>Hexacorallia</taxon>
        <taxon>Scleractinia</taxon>
        <taxon>Astrocoeniina</taxon>
        <taxon>Pocilloporidae</taxon>
        <taxon>Pocillopora</taxon>
    </lineage>
</organism>
<dbReference type="PANTHER" id="PTHR34615:SF1">
    <property type="entry name" value="PX DOMAIN-CONTAINING PROTEIN"/>
    <property type="match status" value="1"/>
</dbReference>
<feature type="non-terminal residue" evidence="4">
    <location>
        <position position="255"/>
    </location>
</feature>
<dbReference type="EMBL" id="CALNXJ010000020">
    <property type="protein sequence ID" value="CAH3123933.1"/>
    <property type="molecule type" value="Genomic_DNA"/>
</dbReference>
<dbReference type="AlphaFoldDB" id="A0AAU9WSB8"/>
<evidence type="ECO:0000256" key="1">
    <source>
        <dbReference type="ARBA" id="ARBA00001968"/>
    </source>
</evidence>
<dbReference type="Pfam" id="PF13359">
    <property type="entry name" value="DDE_Tnp_4"/>
    <property type="match status" value="1"/>
</dbReference>